<dbReference type="EMBL" id="WPIK01000019">
    <property type="protein sequence ID" value="MVN23197.1"/>
    <property type="molecule type" value="Genomic_DNA"/>
</dbReference>
<dbReference type="InterPro" id="IPR023459">
    <property type="entry name" value="Tscrpt_elong_fac_GreA/B_fam"/>
</dbReference>
<evidence type="ECO:0000313" key="2">
    <source>
        <dbReference type="EMBL" id="MVN23197.1"/>
    </source>
</evidence>
<protein>
    <submittedName>
        <fullName evidence="2">Transcription elongation factor GreA</fullName>
    </submittedName>
</protein>
<name>A0A7K1T0Y6_9SPHI</name>
<dbReference type="InterPro" id="IPR036953">
    <property type="entry name" value="GreA/GreB_C_sf"/>
</dbReference>
<keyword evidence="2" id="KW-0251">Elongation factor</keyword>
<dbReference type="Gene3D" id="3.10.50.30">
    <property type="entry name" value="Transcription elongation factor, GreA/GreB, C-terminal domain"/>
    <property type="match status" value="1"/>
</dbReference>
<gene>
    <name evidence="2" type="ORF">GO621_16865</name>
</gene>
<feature type="domain" description="Transcription elongation factor GreA/GreB C-terminal" evidence="1">
    <location>
        <begin position="51"/>
        <end position="124"/>
    </location>
</feature>
<dbReference type="InterPro" id="IPR001437">
    <property type="entry name" value="Tscrpt_elong_fac_GreA/B_C"/>
</dbReference>
<comment type="caution">
    <text evidence="2">The sequence shown here is derived from an EMBL/GenBank/DDBJ whole genome shotgun (WGS) entry which is preliminary data.</text>
</comment>
<reference evidence="2 3" key="1">
    <citation type="submission" date="2019-12" db="EMBL/GenBank/DDBJ databases">
        <title>Mucilaginibacter sp. HMF7410 genome sequencing and assembly.</title>
        <authorList>
            <person name="Kang H."/>
            <person name="Cha I."/>
            <person name="Kim H."/>
            <person name="Joh K."/>
        </authorList>
    </citation>
    <scope>NUCLEOTIDE SEQUENCE [LARGE SCALE GENOMIC DNA]</scope>
    <source>
        <strain evidence="2 3">HMF7410</strain>
    </source>
</reference>
<evidence type="ECO:0000313" key="3">
    <source>
        <dbReference type="Proteomes" id="UP000462014"/>
    </source>
</evidence>
<dbReference type="GO" id="GO:0006354">
    <property type="term" value="P:DNA-templated transcription elongation"/>
    <property type="evidence" value="ECO:0007669"/>
    <property type="project" value="TreeGrafter"/>
</dbReference>
<sequence length="127" mass="14179">MEAIQLSLSKGIYGLLKNHLKFNTNLSDYNKKKLEKELKSAKVLPNKSLPLDVVSINTTVQVRDMETKAVLTFDLVAPIEAKISSKKISVLSPIGVALLGYYVGNEVIWEMPEGLKTYKIEKVSEIK</sequence>
<dbReference type="GO" id="GO:0032784">
    <property type="term" value="P:regulation of DNA-templated transcription elongation"/>
    <property type="evidence" value="ECO:0007669"/>
    <property type="project" value="InterPro"/>
</dbReference>
<dbReference type="Proteomes" id="UP000462014">
    <property type="component" value="Unassembled WGS sequence"/>
</dbReference>
<keyword evidence="2" id="KW-0648">Protein biosynthesis</keyword>
<dbReference type="AlphaFoldDB" id="A0A7K1T0Y6"/>
<proteinExistence type="predicted"/>
<dbReference type="RefSeq" id="WP_157569201.1">
    <property type="nucleotide sequence ID" value="NZ_WPIK01000019.1"/>
</dbReference>
<keyword evidence="3" id="KW-1185">Reference proteome</keyword>
<organism evidence="2 3">
    <name type="scientific">Mucilaginibacter arboris</name>
    <dbReference type="NCBI Taxonomy" id="2682090"/>
    <lineage>
        <taxon>Bacteria</taxon>
        <taxon>Pseudomonadati</taxon>
        <taxon>Bacteroidota</taxon>
        <taxon>Sphingobacteriia</taxon>
        <taxon>Sphingobacteriales</taxon>
        <taxon>Sphingobacteriaceae</taxon>
        <taxon>Mucilaginibacter</taxon>
    </lineage>
</organism>
<dbReference type="SUPFAM" id="SSF54534">
    <property type="entry name" value="FKBP-like"/>
    <property type="match status" value="1"/>
</dbReference>
<accession>A0A7K1T0Y6</accession>
<dbReference type="PANTHER" id="PTHR30437">
    <property type="entry name" value="TRANSCRIPTION ELONGATION FACTOR GREA"/>
    <property type="match status" value="1"/>
</dbReference>
<dbReference type="GO" id="GO:0070063">
    <property type="term" value="F:RNA polymerase binding"/>
    <property type="evidence" value="ECO:0007669"/>
    <property type="project" value="InterPro"/>
</dbReference>
<dbReference type="GO" id="GO:0003677">
    <property type="term" value="F:DNA binding"/>
    <property type="evidence" value="ECO:0007669"/>
    <property type="project" value="InterPro"/>
</dbReference>
<dbReference type="GO" id="GO:0003746">
    <property type="term" value="F:translation elongation factor activity"/>
    <property type="evidence" value="ECO:0007669"/>
    <property type="project" value="UniProtKB-KW"/>
</dbReference>
<dbReference type="Pfam" id="PF01272">
    <property type="entry name" value="GreA_GreB"/>
    <property type="match status" value="1"/>
</dbReference>
<evidence type="ECO:0000259" key="1">
    <source>
        <dbReference type="Pfam" id="PF01272"/>
    </source>
</evidence>
<dbReference type="PANTHER" id="PTHR30437:SF5">
    <property type="entry name" value="REGULATOR OF NUCLEOSIDE DIPHOSPHATE KINASE"/>
    <property type="match status" value="1"/>
</dbReference>